<keyword evidence="1" id="KW-0812">Transmembrane</keyword>
<name>A0A7S1B0B1_NOCSC</name>
<feature type="signal peptide" evidence="2">
    <location>
        <begin position="1"/>
        <end position="19"/>
    </location>
</feature>
<keyword evidence="1" id="KW-0472">Membrane</keyword>
<evidence type="ECO:0000313" key="3">
    <source>
        <dbReference type="EMBL" id="CAD8871063.1"/>
    </source>
</evidence>
<organism evidence="3">
    <name type="scientific">Noctiluca scintillans</name>
    <name type="common">Sea sparkle</name>
    <name type="synonym">Red tide dinoflagellate</name>
    <dbReference type="NCBI Taxonomy" id="2966"/>
    <lineage>
        <taxon>Eukaryota</taxon>
        <taxon>Sar</taxon>
        <taxon>Alveolata</taxon>
        <taxon>Dinophyceae</taxon>
        <taxon>Noctilucales</taxon>
        <taxon>Noctilucaceae</taxon>
        <taxon>Noctiluca</taxon>
    </lineage>
</organism>
<accession>A0A7S1B0B1</accession>
<dbReference type="EMBL" id="HBFQ01064084">
    <property type="protein sequence ID" value="CAD8871063.1"/>
    <property type="molecule type" value="Transcribed_RNA"/>
</dbReference>
<reference evidence="3" key="1">
    <citation type="submission" date="2021-01" db="EMBL/GenBank/DDBJ databases">
        <authorList>
            <person name="Corre E."/>
            <person name="Pelletier E."/>
            <person name="Niang G."/>
            <person name="Scheremetjew M."/>
            <person name="Finn R."/>
            <person name="Kale V."/>
            <person name="Holt S."/>
            <person name="Cochrane G."/>
            <person name="Meng A."/>
            <person name="Brown T."/>
            <person name="Cohen L."/>
        </authorList>
    </citation>
    <scope>NUCLEOTIDE SEQUENCE</scope>
</reference>
<feature type="chain" id="PRO_5031246287" evidence="2">
    <location>
        <begin position="20"/>
        <end position="302"/>
    </location>
</feature>
<protein>
    <submittedName>
        <fullName evidence="3">Uncharacterized protein</fullName>
    </submittedName>
</protein>
<gene>
    <name evidence="3" type="ORF">NSCI0253_LOCUS45420</name>
</gene>
<evidence type="ECO:0000256" key="1">
    <source>
        <dbReference type="SAM" id="Phobius"/>
    </source>
</evidence>
<evidence type="ECO:0000256" key="2">
    <source>
        <dbReference type="SAM" id="SignalP"/>
    </source>
</evidence>
<proteinExistence type="predicted"/>
<dbReference type="AlphaFoldDB" id="A0A7S1B0B1"/>
<feature type="transmembrane region" description="Helical" evidence="1">
    <location>
        <begin position="66"/>
        <end position="87"/>
    </location>
</feature>
<sequence>MMLCAYLFLSCAVCSGSLSLKGAVDVDVDVASAVGLAHQSLRGKWVSLRQQQSCTGASCIAQNIEVVVLTSALLTGIIFVLLSFVFIREDKEEQILPLCPHLMVTKPKLDFNLALSAFSNHCNVLDVEGDLLCEVSVDVPEHPKSEVLAVARLQSIGETTLATVIIRNVSSGAGQSIALVRAGCEIFGFVEPVDPNVYKVMHRSGVHLLTLRGNFDIIDIEALNPANTPVAMIRQKGRRLFGRIMQHVDAGLVIACFLATQVHRSLRMKTVQQVTDALIIHDDELVPWRDELMAKGDKEHAS</sequence>
<keyword evidence="1" id="KW-1133">Transmembrane helix</keyword>
<keyword evidence="2" id="KW-0732">Signal</keyword>